<dbReference type="OrthoDB" id="5862760at2759"/>
<dbReference type="Proteomes" id="UP000252519">
    <property type="component" value="Unassembled WGS sequence"/>
</dbReference>
<organism evidence="2 3">
    <name type="scientific">Ancylostoma caninum</name>
    <name type="common">Dog hookworm</name>
    <dbReference type="NCBI Taxonomy" id="29170"/>
    <lineage>
        <taxon>Eukaryota</taxon>
        <taxon>Metazoa</taxon>
        <taxon>Ecdysozoa</taxon>
        <taxon>Nematoda</taxon>
        <taxon>Chromadorea</taxon>
        <taxon>Rhabditida</taxon>
        <taxon>Rhabditina</taxon>
        <taxon>Rhabditomorpha</taxon>
        <taxon>Strongyloidea</taxon>
        <taxon>Ancylostomatidae</taxon>
        <taxon>Ancylostomatinae</taxon>
        <taxon>Ancylostoma</taxon>
    </lineage>
</organism>
<reference evidence="2 3" key="1">
    <citation type="submission" date="2014-10" db="EMBL/GenBank/DDBJ databases">
        <title>Draft genome of the hookworm Ancylostoma caninum.</title>
        <authorList>
            <person name="Mitreva M."/>
        </authorList>
    </citation>
    <scope>NUCLEOTIDE SEQUENCE [LARGE SCALE GENOMIC DNA]</scope>
    <source>
        <strain evidence="2 3">Baltimore</strain>
    </source>
</reference>
<dbReference type="AlphaFoldDB" id="A0A368GXP8"/>
<name>A0A368GXP8_ANCCA</name>
<proteinExistence type="predicted"/>
<sequence length="137" mass="16015">TNTFSSFFASFPPYSNYFFQTTASASNTELARLQVSLRNLQLQEELLREDNAQLRVQIDLAEKSRQIAKKDADSLAAMHQALLTDHDRLQNLHDLLTQDYERARLENVDMKAKLKSHRVRFWLCFSDISGFTRWIMD</sequence>
<comment type="caution">
    <text evidence="2">The sequence shown here is derived from an EMBL/GenBank/DDBJ whole genome shotgun (WGS) entry which is preliminary data.</text>
</comment>
<feature type="coiled-coil region" evidence="1">
    <location>
        <begin position="23"/>
        <end position="106"/>
    </location>
</feature>
<gene>
    <name evidence="2" type="ORF">ANCCAN_04705</name>
</gene>
<keyword evidence="1" id="KW-0175">Coiled coil</keyword>
<dbReference type="STRING" id="29170.A0A368GXP8"/>
<feature type="non-terminal residue" evidence="2">
    <location>
        <position position="1"/>
    </location>
</feature>
<evidence type="ECO:0000313" key="2">
    <source>
        <dbReference type="EMBL" id="RCN49133.1"/>
    </source>
</evidence>
<dbReference type="EMBL" id="JOJR01000037">
    <property type="protein sequence ID" value="RCN49133.1"/>
    <property type="molecule type" value="Genomic_DNA"/>
</dbReference>
<keyword evidence="3" id="KW-1185">Reference proteome</keyword>
<evidence type="ECO:0000256" key="1">
    <source>
        <dbReference type="SAM" id="Coils"/>
    </source>
</evidence>
<evidence type="ECO:0000313" key="3">
    <source>
        <dbReference type="Proteomes" id="UP000252519"/>
    </source>
</evidence>
<protein>
    <submittedName>
        <fullName evidence="2">Uncharacterized protein</fullName>
    </submittedName>
</protein>
<accession>A0A368GXP8</accession>